<evidence type="ECO:0000259" key="3">
    <source>
        <dbReference type="Pfam" id="PF05729"/>
    </source>
</evidence>
<feature type="transmembrane region" description="Helical" evidence="2">
    <location>
        <begin position="722"/>
        <end position="741"/>
    </location>
</feature>
<name>A0A5N6ABY9_9ACTN</name>
<dbReference type="Gene3D" id="3.40.50.300">
    <property type="entry name" value="P-loop containing nucleotide triphosphate hydrolases"/>
    <property type="match status" value="1"/>
</dbReference>
<protein>
    <recommendedName>
        <fullName evidence="3">NACHT domain-containing protein</fullName>
    </recommendedName>
</protein>
<evidence type="ECO:0000313" key="4">
    <source>
        <dbReference type="EMBL" id="KAB8165765.1"/>
    </source>
</evidence>
<evidence type="ECO:0000313" key="5">
    <source>
        <dbReference type="Proteomes" id="UP000314251"/>
    </source>
</evidence>
<feature type="transmembrane region" description="Helical" evidence="2">
    <location>
        <begin position="510"/>
        <end position="530"/>
    </location>
</feature>
<proteinExistence type="predicted"/>
<dbReference type="InterPro" id="IPR027417">
    <property type="entry name" value="P-loop_NTPase"/>
</dbReference>
<sequence length="883" mass="94218">MDGETRGDGGPLFVHNEMSGRADYVVQIGQVIGDVTVNAVITEADPVERAVRELALSVHAQWGAELRARDVAAEREPLHVRWAARWQTASASPDGAPATGHGHAGHGHGGDTRAGDAAALVDAFLSLSFRRLLLLGPPGSGKSVLAIHLTRELAARCLATAGAPVPVLLTLEGFDPAKEHFHAWVRRSLPPAARDRIPGQRLLPVLDGLDELPPHRRRQVLQGIDGALGRDDAVILASREDAYRETVAAGAEITRASTLTARPVELSEATAYLLRATPSRLHDRWRAVAEALASDPGAPLARALANPLMIWLASRSPAPEELLAHGEDVERRLLDAVFPAVFTEDPTDPDRLHAPGRWNPARARGWLTALARRLDAEGTAELAWWRLFRGPTSWLVTVAVLFGLSLGLARAAEAFTAWYAEDFSATLGMELSLSMGALQGALLWFAAEHWFGARRGEPRRRANPFRIHAALRSASRAASVRRAAWASVAVLYPAVITVLVSTEAFDQRPYLVTAVCGSVLAPLLMVAIAAPADTVDAATPAGLLADERRATLLSMAVVAPLIGIGQAAHDWFGVAPAAGVGQGVMGWFGAAAVLFLLSPWSRWLLAKCWLASRGVVPWSLMEFLRDAHAGGLLAQGGGTFRFRHLSLQRHLLAPTAPRLGGPVPAPRTAPAAGAPVPAARRSLRQEIRDVESRPAAGRKGWQVHQDDAHAFRVTVRQRGLPVAHWPALLLVAAVLMIRAALNGEPLRALVAAAIWCGFAALISLVGLARPPVTTELFLTPDHLAFRVGRRNGWLAWADVLAVDVQKVTTRGRDTKVYAVHVTLRPGAALPPRSFRSGGGRYCVLPLSYVPALPADVSAALARFAGARWTPPAAGLSPNGGPGA</sequence>
<feature type="transmembrane region" description="Helical" evidence="2">
    <location>
        <begin position="747"/>
        <end position="768"/>
    </location>
</feature>
<evidence type="ECO:0000256" key="1">
    <source>
        <dbReference type="SAM" id="MobiDB-lite"/>
    </source>
</evidence>
<feature type="transmembrane region" description="Helical" evidence="2">
    <location>
        <begin position="574"/>
        <end position="597"/>
    </location>
</feature>
<feature type="transmembrane region" description="Helical" evidence="2">
    <location>
        <begin position="483"/>
        <end position="504"/>
    </location>
</feature>
<keyword evidence="2" id="KW-1133">Transmembrane helix</keyword>
<comment type="caution">
    <text evidence="4">The sequence shown here is derived from an EMBL/GenBank/DDBJ whole genome shotgun (WGS) entry which is preliminary data.</text>
</comment>
<keyword evidence="2" id="KW-0472">Membrane</keyword>
<feature type="transmembrane region" description="Helical" evidence="2">
    <location>
        <begin position="394"/>
        <end position="419"/>
    </location>
</feature>
<accession>A0A5N6ABY9</accession>
<dbReference type="OrthoDB" id="419058at2"/>
<dbReference type="EMBL" id="VDLY02000007">
    <property type="protein sequence ID" value="KAB8165765.1"/>
    <property type="molecule type" value="Genomic_DNA"/>
</dbReference>
<gene>
    <name evidence="4" type="ORF">FH607_012595</name>
</gene>
<feature type="transmembrane region" description="Helical" evidence="2">
    <location>
        <begin position="550"/>
        <end position="568"/>
    </location>
</feature>
<organism evidence="4 5">
    <name type="scientific">Streptomyces mimosae</name>
    <dbReference type="NCBI Taxonomy" id="2586635"/>
    <lineage>
        <taxon>Bacteria</taxon>
        <taxon>Bacillati</taxon>
        <taxon>Actinomycetota</taxon>
        <taxon>Actinomycetes</taxon>
        <taxon>Kitasatosporales</taxon>
        <taxon>Streptomycetaceae</taxon>
        <taxon>Streptomyces</taxon>
    </lineage>
</organism>
<dbReference type="InterPro" id="IPR007111">
    <property type="entry name" value="NACHT_NTPase"/>
</dbReference>
<dbReference type="SUPFAM" id="SSF52540">
    <property type="entry name" value="P-loop containing nucleoside triphosphate hydrolases"/>
    <property type="match status" value="1"/>
</dbReference>
<dbReference type="RefSeq" id="WP_139667778.1">
    <property type="nucleotide sequence ID" value="NZ_VDLY02000007.1"/>
</dbReference>
<keyword evidence="5" id="KW-1185">Reference proteome</keyword>
<keyword evidence="2" id="KW-0812">Transmembrane</keyword>
<evidence type="ECO:0000256" key="2">
    <source>
        <dbReference type="SAM" id="Phobius"/>
    </source>
</evidence>
<feature type="domain" description="NACHT" evidence="3">
    <location>
        <begin position="130"/>
        <end position="250"/>
    </location>
</feature>
<dbReference type="AlphaFoldDB" id="A0A5N6ABY9"/>
<dbReference type="Proteomes" id="UP000314251">
    <property type="component" value="Unassembled WGS sequence"/>
</dbReference>
<reference evidence="4" key="1">
    <citation type="submission" date="2019-10" db="EMBL/GenBank/DDBJ databases">
        <title>Nonomuraea sp. nov., isolated from Phyllanthus amarus.</title>
        <authorList>
            <person name="Klykleung N."/>
            <person name="Tanasupawat S."/>
        </authorList>
    </citation>
    <scope>NUCLEOTIDE SEQUENCE [LARGE SCALE GENOMIC DNA]</scope>
    <source>
        <strain evidence="4">3MP-10</strain>
    </source>
</reference>
<dbReference type="Pfam" id="PF05729">
    <property type="entry name" value="NACHT"/>
    <property type="match status" value="1"/>
</dbReference>
<feature type="region of interest" description="Disordered" evidence="1">
    <location>
        <begin position="89"/>
        <end position="112"/>
    </location>
</feature>